<sequence length="528" mass="57992">MAIRRRQGAVDAAPAFLVAVRHGSVDAAGFELQLAMALSMPPHLSSSKCQVKDKHGVHLRPSLRVVAKLPDSHLLGDPVLPVSADQVKHSSLTRYRDAVEREQERRIGASCEVDCLFAAAGCLGSEVEGHSWSLDPPPRSSSRVKHLRHSLTAAQVVQDSGSSNDDFEGVGSGAFGGEKGDDGCSGHVGGLERWEIPPRAEQRVTNNELAGMDGLEAQESSRRGGYVRGIGRQEGEGNGEPLGSLDEGDATRDCSPAKFRDVRALFHSLETHRSRSKLLIGRHAKIRRSKSCGRLLHIRGSKICKSEEWPAPFGHKQDANEEFLAGKPSLVVAFPDDVSFIVGMLLIQHQQQRDTSVLSNISSQVLLYIGMVDAPIQGANAALDGDKFHVKSLFRKASALKAIGEYTQAVECFELALSRWRHADFVGPVEIKASKRGRGGFFLKEDMKMGQVLVVSNPIAMLYFAGIEDVKVEVVRACMGSSKALVWVAQTVEDLSVEEEFMWSYFYTTTLLHYYQERNNKYYMVLVH</sequence>
<dbReference type="AlphaFoldDB" id="D8RTJ2"/>
<dbReference type="InParanoid" id="D8RTJ2"/>
<dbReference type="PANTHER" id="PTHR47643">
    <property type="entry name" value="TPR DOMAIN PROTEIN (AFU_ORTHOLOGUE AFUA_5G12710)"/>
    <property type="match status" value="1"/>
</dbReference>
<dbReference type="Gene3D" id="1.25.40.10">
    <property type="entry name" value="Tetratricopeptide repeat domain"/>
    <property type="match status" value="1"/>
</dbReference>
<dbReference type="Proteomes" id="UP000001514">
    <property type="component" value="Unassembled WGS sequence"/>
</dbReference>
<evidence type="ECO:0000313" key="2">
    <source>
        <dbReference type="EMBL" id="EFJ24525.1"/>
    </source>
</evidence>
<evidence type="ECO:0000256" key="1">
    <source>
        <dbReference type="SAM" id="MobiDB-lite"/>
    </source>
</evidence>
<dbReference type="InterPro" id="IPR053209">
    <property type="entry name" value="Gramillin-biosynth_MTr"/>
</dbReference>
<name>D8RTJ2_SELML</name>
<dbReference type="EMBL" id="GL377589">
    <property type="protein sequence ID" value="EFJ24525.1"/>
    <property type="molecule type" value="Genomic_DNA"/>
</dbReference>
<feature type="region of interest" description="Disordered" evidence="1">
    <location>
        <begin position="210"/>
        <end position="251"/>
    </location>
</feature>
<evidence type="ECO:0008006" key="4">
    <source>
        <dbReference type="Google" id="ProtNLM"/>
    </source>
</evidence>
<keyword evidence="3" id="KW-1185">Reference proteome</keyword>
<accession>D8RTJ2</accession>
<gene>
    <name evidence="2" type="ORF">SELMODRAFT_414670</name>
</gene>
<dbReference type="KEGG" id="smo:SELMODRAFT_414670"/>
<protein>
    <recommendedName>
        <fullName evidence="4">SET domain-containing protein</fullName>
    </recommendedName>
</protein>
<organism evidence="3">
    <name type="scientific">Selaginella moellendorffii</name>
    <name type="common">Spikemoss</name>
    <dbReference type="NCBI Taxonomy" id="88036"/>
    <lineage>
        <taxon>Eukaryota</taxon>
        <taxon>Viridiplantae</taxon>
        <taxon>Streptophyta</taxon>
        <taxon>Embryophyta</taxon>
        <taxon>Tracheophyta</taxon>
        <taxon>Lycopodiopsida</taxon>
        <taxon>Selaginellales</taxon>
        <taxon>Selaginellaceae</taxon>
        <taxon>Selaginella</taxon>
    </lineage>
</organism>
<dbReference type="Gramene" id="EFJ24525">
    <property type="protein sequence ID" value="EFJ24525"/>
    <property type="gene ID" value="SELMODRAFT_414670"/>
</dbReference>
<dbReference type="HOGENOM" id="CLU_516224_0_0_1"/>
<proteinExistence type="predicted"/>
<evidence type="ECO:0000313" key="3">
    <source>
        <dbReference type="Proteomes" id="UP000001514"/>
    </source>
</evidence>
<dbReference type="InterPro" id="IPR011990">
    <property type="entry name" value="TPR-like_helical_dom_sf"/>
</dbReference>
<dbReference type="SUPFAM" id="SSF48452">
    <property type="entry name" value="TPR-like"/>
    <property type="match status" value="1"/>
</dbReference>
<reference evidence="2 3" key="1">
    <citation type="journal article" date="2011" name="Science">
        <title>The Selaginella genome identifies genetic changes associated with the evolution of vascular plants.</title>
        <authorList>
            <person name="Banks J.A."/>
            <person name="Nishiyama T."/>
            <person name="Hasebe M."/>
            <person name="Bowman J.L."/>
            <person name="Gribskov M."/>
            <person name="dePamphilis C."/>
            <person name="Albert V.A."/>
            <person name="Aono N."/>
            <person name="Aoyama T."/>
            <person name="Ambrose B.A."/>
            <person name="Ashton N.W."/>
            <person name="Axtell M.J."/>
            <person name="Barker E."/>
            <person name="Barker M.S."/>
            <person name="Bennetzen J.L."/>
            <person name="Bonawitz N.D."/>
            <person name="Chapple C."/>
            <person name="Cheng C."/>
            <person name="Correa L.G."/>
            <person name="Dacre M."/>
            <person name="DeBarry J."/>
            <person name="Dreyer I."/>
            <person name="Elias M."/>
            <person name="Engstrom E.M."/>
            <person name="Estelle M."/>
            <person name="Feng L."/>
            <person name="Finet C."/>
            <person name="Floyd S.K."/>
            <person name="Frommer W.B."/>
            <person name="Fujita T."/>
            <person name="Gramzow L."/>
            <person name="Gutensohn M."/>
            <person name="Harholt J."/>
            <person name="Hattori M."/>
            <person name="Heyl A."/>
            <person name="Hirai T."/>
            <person name="Hiwatashi Y."/>
            <person name="Ishikawa M."/>
            <person name="Iwata M."/>
            <person name="Karol K.G."/>
            <person name="Koehler B."/>
            <person name="Kolukisaoglu U."/>
            <person name="Kubo M."/>
            <person name="Kurata T."/>
            <person name="Lalonde S."/>
            <person name="Li K."/>
            <person name="Li Y."/>
            <person name="Litt A."/>
            <person name="Lyons E."/>
            <person name="Manning G."/>
            <person name="Maruyama T."/>
            <person name="Michael T.P."/>
            <person name="Mikami K."/>
            <person name="Miyazaki S."/>
            <person name="Morinaga S."/>
            <person name="Murata T."/>
            <person name="Mueller-Roeber B."/>
            <person name="Nelson D.R."/>
            <person name="Obara M."/>
            <person name="Oguri Y."/>
            <person name="Olmstead R.G."/>
            <person name="Onodera N."/>
            <person name="Petersen B.L."/>
            <person name="Pils B."/>
            <person name="Prigge M."/>
            <person name="Rensing S.A."/>
            <person name="Riano-Pachon D.M."/>
            <person name="Roberts A.W."/>
            <person name="Sato Y."/>
            <person name="Scheller H.V."/>
            <person name="Schulz B."/>
            <person name="Schulz C."/>
            <person name="Shakirov E.V."/>
            <person name="Shibagaki N."/>
            <person name="Shinohara N."/>
            <person name="Shippen D.E."/>
            <person name="Soerensen I."/>
            <person name="Sotooka R."/>
            <person name="Sugimoto N."/>
            <person name="Sugita M."/>
            <person name="Sumikawa N."/>
            <person name="Tanurdzic M."/>
            <person name="Theissen G."/>
            <person name="Ulvskov P."/>
            <person name="Wakazuki S."/>
            <person name="Weng J.K."/>
            <person name="Willats W.W."/>
            <person name="Wipf D."/>
            <person name="Wolf P.G."/>
            <person name="Yang L."/>
            <person name="Zimmer A.D."/>
            <person name="Zhu Q."/>
            <person name="Mitros T."/>
            <person name="Hellsten U."/>
            <person name="Loque D."/>
            <person name="Otillar R."/>
            <person name="Salamov A."/>
            <person name="Schmutz J."/>
            <person name="Shapiro H."/>
            <person name="Lindquist E."/>
            <person name="Lucas S."/>
            <person name="Rokhsar D."/>
            <person name="Grigoriev I.V."/>
        </authorList>
    </citation>
    <scope>NUCLEOTIDE SEQUENCE [LARGE SCALE GENOMIC DNA]</scope>
</reference>
<dbReference type="PANTHER" id="PTHR47643:SF2">
    <property type="entry name" value="TPR DOMAIN PROTEIN (AFU_ORTHOLOGUE AFUA_5G12710)"/>
    <property type="match status" value="1"/>
</dbReference>